<dbReference type="SUPFAM" id="SSF56176">
    <property type="entry name" value="FAD-binding/transporter-associated domain-like"/>
    <property type="match status" value="1"/>
</dbReference>
<comment type="caution">
    <text evidence="6">The sequence shown here is derived from an EMBL/GenBank/DDBJ whole genome shotgun (WGS) entry which is preliminary data.</text>
</comment>
<comment type="similarity">
    <text evidence="1">Belongs to the oxygen-dependent FAD-linked oxidoreductase family.</text>
</comment>
<evidence type="ECO:0000256" key="1">
    <source>
        <dbReference type="ARBA" id="ARBA00005466"/>
    </source>
</evidence>
<evidence type="ECO:0000256" key="4">
    <source>
        <dbReference type="ARBA" id="ARBA00023002"/>
    </source>
</evidence>
<dbReference type="Pfam" id="PF01565">
    <property type="entry name" value="FAD_binding_4"/>
    <property type="match status" value="1"/>
</dbReference>
<dbReference type="InterPro" id="IPR016166">
    <property type="entry name" value="FAD-bd_PCMH"/>
</dbReference>
<evidence type="ECO:0000256" key="2">
    <source>
        <dbReference type="ARBA" id="ARBA00022630"/>
    </source>
</evidence>
<keyword evidence="3" id="KW-0274">FAD</keyword>
<keyword evidence="7" id="KW-1185">Reference proteome</keyword>
<organism evidence="6 7">
    <name type="scientific">Cryphonectria parasitica (strain ATCC 38755 / EP155)</name>
    <dbReference type="NCBI Taxonomy" id="660469"/>
    <lineage>
        <taxon>Eukaryota</taxon>
        <taxon>Fungi</taxon>
        <taxon>Dikarya</taxon>
        <taxon>Ascomycota</taxon>
        <taxon>Pezizomycotina</taxon>
        <taxon>Sordariomycetes</taxon>
        <taxon>Sordariomycetidae</taxon>
        <taxon>Diaporthales</taxon>
        <taxon>Cryphonectriaceae</taxon>
        <taxon>Cryphonectria-Endothia species complex</taxon>
        <taxon>Cryphonectria</taxon>
    </lineage>
</organism>
<dbReference type="GO" id="GO:0071949">
    <property type="term" value="F:FAD binding"/>
    <property type="evidence" value="ECO:0007669"/>
    <property type="project" value="InterPro"/>
</dbReference>
<dbReference type="OrthoDB" id="2151789at2759"/>
<dbReference type="PANTHER" id="PTHR42973:SF53">
    <property type="entry name" value="FAD-BINDING PCMH-TYPE DOMAIN-CONTAINING PROTEIN-RELATED"/>
    <property type="match status" value="1"/>
</dbReference>
<dbReference type="Proteomes" id="UP000803844">
    <property type="component" value="Unassembled WGS sequence"/>
</dbReference>
<evidence type="ECO:0000256" key="3">
    <source>
        <dbReference type="ARBA" id="ARBA00022827"/>
    </source>
</evidence>
<dbReference type="Gene3D" id="3.30.465.10">
    <property type="match status" value="1"/>
</dbReference>
<dbReference type="PROSITE" id="PS51387">
    <property type="entry name" value="FAD_PCMH"/>
    <property type="match status" value="1"/>
</dbReference>
<gene>
    <name evidence="6" type="ORF">M406DRAFT_258515</name>
</gene>
<keyword evidence="4" id="KW-0560">Oxidoreductase</keyword>
<dbReference type="PANTHER" id="PTHR42973">
    <property type="entry name" value="BINDING OXIDOREDUCTASE, PUTATIVE (AFU_ORTHOLOGUE AFUA_1G17690)-RELATED"/>
    <property type="match status" value="1"/>
</dbReference>
<sequence>MTAVSTNSVAQLPSTAQLAITNLKNAGLSEVLHLQGTEIYEERLKSYWALTPRLRAWALVLPRTTEEVSLAVKALVGTPDCQFAIRSGGHMCSPGASGIENGIGIDLGLLAKITYDAETKLASVQPAPRWLDVYKTLEKDGVMVAGGREGLVGVGGLLLGGGLSNHTCRVGLACDQVVNYEVVLADGSIVNANETTNEDLFRALKGGGNNFGIVTRFDIQTFPACDVWDGMLYHPKTETPAVIDALVNLVDHLKTTDEPSEHYLGVWRYIPEARDISLFSILTQLDGAESTEPLKEFLSIPRHQGNMQKWSIAAKTTAFTVQSNQHSIWLSTCFKNDRRIARKAISTYEELIDHIKEKHIPSGEFEAMHVLQALPTSSTRLSPILKGNMLGLERLAGEAVILTVTWIHVPTWELAQAIFPKYKALLDELDAYAESLGGSVEFRYANYCDRSQNPLATYGQENIRKMREASKKYDPTGVFQTRVPGGFKISKVKTTE</sequence>
<reference evidence="6" key="1">
    <citation type="journal article" date="2020" name="Phytopathology">
        <title>Genome sequence of the chestnut blight fungus Cryphonectria parasitica EP155: A fundamental resource for an archetypical invasive plant pathogen.</title>
        <authorList>
            <person name="Crouch J.A."/>
            <person name="Dawe A."/>
            <person name="Aerts A."/>
            <person name="Barry K."/>
            <person name="Churchill A.C.L."/>
            <person name="Grimwood J."/>
            <person name="Hillman B."/>
            <person name="Milgroom M.G."/>
            <person name="Pangilinan J."/>
            <person name="Smith M."/>
            <person name="Salamov A."/>
            <person name="Schmutz J."/>
            <person name="Yadav J."/>
            <person name="Grigoriev I.V."/>
            <person name="Nuss D."/>
        </authorList>
    </citation>
    <scope>NUCLEOTIDE SEQUENCE</scope>
    <source>
        <strain evidence="6">EP155</strain>
    </source>
</reference>
<feature type="domain" description="FAD-binding PCMH-type" evidence="5">
    <location>
        <begin position="50"/>
        <end position="224"/>
    </location>
</feature>
<dbReference type="RefSeq" id="XP_040775393.1">
    <property type="nucleotide sequence ID" value="XM_040917237.1"/>
</dbReference>
<dbReference type="GO" id="GO:0016491">
    <property type="term" value="F:oxidoreductase activity"/>
    <property type="evidence" value="ECO:0007669"/>
    <property type="project" value="UniProtKB-KW"/>
</dbReference>
<keyword evidence="2" id="KW-0285">Flavoprotein</keyword>
<protein>
    <submittedName>
        <fullName evidence="6">FAD-binding domain-containing protein</fullName>
    </submittedName>
</protein>
<dbReference type="InterPro" id="IPR050416">
    <property type="entry name" value="FAD-linked_Oxidoreductase"/>
</dbReference>
<dbReference type="AlphaFoldDB" id="A0A9P5CNK9"/>
<dbReference type="InterPro" id="IPR006094">
    <property type="entry name" value="Oxid_FAD_bind_N"/>
</dbReference>
<dbReference type="EMBL" id="MU032348">
    <property type="protein sequence ID" value="KAF3764432.1"/>
    <property type="molecule type" value="Genomic_DNA"/>
</dbReference>
<dbReference type="GeneID" id="63834366"/>
<evidence type="ECO:0000313" key="7">
    <source>
        <dbReference type="Proteomes" id="UP000803844"/>
    </source>
</evidence>
<accession>A0A9P5CNK9</accession>
<evidence type="ECO:0000313" key="6">
    <source>
        <dbReference type="EMBL" id="KAF3764432.1"/>
    </source>
</evidence>
<proteinExistence type="inferred from homology"/>
<evidence type="ECO:0000259" key="5">
    <source>
        <dbReference type="PROSITE" id="PS51387"/>
    </source>
</evidence>
<dbReference type="InterPro" id="IPR036318">
    <property type="entry name" value="FAD-bd_PCMH-like_sf"/>
</dbReference>
<name>A0A9P5CNK9_CRYP1</name>
<dbReference type="InterPro" id="IPR016169">
    <property type="entry name" value="FAD-bd_PCMH_sub2"/>
</dbReference>